<comment type="caution">
    <text evidence="2">The sequence shown here is derived from an EMBL/GenBank/DDBJ whole genome shotgun (WGS) entry which is preliminary data.</text>
</comment>
<evidence type="ECO:0000313" key="2">
    <source>
        <dbReference type="EMBL" id="RIY38743.1"/>
    </source>
</evidence>
<accession>A0A3A1YKF3</accession>
<dbReference type="Proteomes" id="UP000266206">
    <property type="component" value="Unassembled WGS sequence"/>
</dbReference>
<keyword evidence="4" id="KW-1185">Reference proteome</keyword>
<sequence>MMTLLIATQSMVAVADMHQLSHDSIQHLRTHQLTDASNDNSLFKQTPEKSDQAAYDCHRSCHGHSYMALISAPLSLTLRLGAGLIDYQASLTSITLIPPFRPPIGRLHA</sequence>
<proteinExistence type="predicted"/>
<name>A0A3A1YKF3_9BURK</name>
<evidence type="ECO:0008006" key="5">
    <source>
        <dbReference type="Google" id="ProtNLM"/>
    </source>
</evidence>
<evidence type="ECO:0000313" key="3">
    <source>
        <dbReference type="Proteomes" id="UP000266206"/>
    </source>
</evidence>
<dbReference type="Proteomes" id="UP000266483">
    <property type="component" value="Unassembled WGS sequence"/>
</dbReference>
<dbReference type="EMBL" id="NQYH01000031">
    <property type="protein sequence ID" value="RIY38743.1"/>
    <property type="molecule type" value="Genomic_DNA"/>
</dbReference>
<gene>
    <name evidence="1" type="ORF">CJO09_09510</name>
    <name evidence="2" type="ORF">CJP73_16300</name>
</gene>
<evidence type="ECO:0000313" key="4">
    <source>
        <dbReference type="Proteomes" id="UP000266483"/>
    </source>
</evidence>
<dbReference type="RefSeq" id="WP_119442272.1">
    <property type="nucleotide sequence ID" value="NZ_CP170494.1"/>
</dbReference>
<dbReference type="AlphaFoldDB" id="A0A3A1YKF3"/>
<organism evidence="2 3">
    <name type="scientific">Neopusillimonas maritima</name>
    <dbReference type="NCBI Taxonomy" id="2026239"/>
    <lineage>
        <taxon>Bacteria</taxon>
        <taxon>Pseudomonadati</taxon>
        <taxon>Pseudomonadota</taxon>
        <taxon>Betaproteobacteria</taxon>
        <taxon>Burkholderiales</taxon>
        <taxon>Alcaligenaceae</taxon>
        <taxon>Neopusillimonas</taxon>
    </lineage>
</organism>
<reference evidence="3 4" key="1">
    <citation type="submission" date="2017-08" db="EMBL/GenBank/DDBJ databases">
        <title>Pusillimonas indicus sp. nov., a member of the family Alcaligenaceae isolated from surface seawater.</title>
        <authorList>
            <person name="Li J."/>
        </authorList>
    </citation>
    <scope>NUCLEOTIDE SEQUENCE [LARGE SCALE GENOMIC DNA]</scope>
    <source>
        <strain evidence="1 4">17-4A</strain>
        <strain evidence="2 3">L52-1-41</strain>
    </source>
</reference>
<evidence type="ECO:0000313" key="1">
    <source>
        <dbReference type="EMBL" id="RII82966.1"/>
    </source>
</evidence>
<protein>
    <recommendedName>
        <fullName evidence="5">DUF2946 domain-containing protein</fullName>
    </recommendedName>
</protein>
<dbReference type="EMBL" id="NQOU01000003">
    <property type="protein sequence ID" value="RII82966.1"/>
    <property type="molecule type" value="Genomic_DNA"/>
</dbReference>